<dbReference type="GO" id="GO:0005096">
    <property type="term" value="F:GTPase activator activity"/>
    <property type="evidence" value="ECO:0007669"/>
    <property type="project" value="InterPro"/>
</dbReference>
<dbReference type="Proteomes" id="UP001175000">
    <property type="component" value="Unassembled WGS sequence"/>
</dbReference>
<feature type="domain" description="Rho-GAP" evidence="2">
    <location>
        <begin position="351"/>
        <end position="587"/>
    </location>
</feature>
<dbReference type="GO" id="GO:0031267">
    <property type="term" value="F:small GTPase binding"/>
    <property type="evidence" value="ECO:0007669"/>
    <property type="project" value="InterPro"/>
</dbReference>
<keyword evidence="4" id="KW-1185">Reference proteome</keyword>
<dbReference type="GO" id="GO:0007264">
    <property type="term" value="P:small GTPase-mediated signal transduction"/>
    <property type="evidence" value="ECO:0007669"/>
    <property type="project" value="InterPro"/>
</dbReference>
<dbReference type="Pfam" id="PF00620">
    <property type="entry name" value="RhoGAP"/>
    <property type="match status" value="1"/>
</dbReference>
<dbReference type="InterPro" id="IPR008936">
    <property type="entry name" value="Rho_GTPase_activation_prot"/>
</dbReference>
<feature type="region of interest" description="Disordered" evidence="1">
    <location>
        <begin position="221"/>
        <end position="329"/>
    </location>
</feature>
<dbReference type="PANTHER" id="PTHR12783">
    <property type="entry name" value="RALA BINDING PROTEIN 1 RALBP1"/>
    <property type="match status" value="1"/>
</dbReference>
<dbReference type="CDD" id="cd00159">
    <property type="entry name" value="RhoGAP"/>
    <property type="match status" value="1"/>
</dbReference>
<comment type="caution">
    <text evidence="3">The sequence shown here is derived from an EMBL/GenBank/DDBJ whole genome shotgun (WGS) entry which is preliminary data.</text>
</comment>
<evidence type="ECO:0000313" key="4">
    <source>
        <dbReference type="Proteomes" id="UP001175000"/>
    </source>
</evidence>
<dbReference type="Gene3D" id="1.10.555.10">
    <property type="entry name" value="Rho GTPase activation protein"/>
    <property type="match status" value="1"/>
</dbReference>
<dbReference type="SUPFAM" id="SSF48350">
    <property type="entry name" value="GTPase activation domain, GAP"/>
    <property type="match status" value="1"/>
</dbReference>
<name>A0AA39X5N2_9PEZI</name>
<protein>
    <recommendedName>
        <fullName evidence="2">Rho-GAP domain-containing protein</fullName>
    </recommendedName>
</protein>
<reference evidence="3" key="1">
    <citation type="submission" date="2023-06" db="EMBL/GenBank/DDBJ databases">
        <title>Genome-scale phylogeny and comparative genomics of the fungal order Sordariales.</title>
        <authorList>
            <consortium name="Lawrence Berkeley National Laboratory"/>
            <person name="Hensen N."/>
            <person name="Bonometti L."/>
            <person name="Westerberg I."/>
            <person name="Brannstrom I.O."/>
            <person name="Guillou S."/>
            <person name="Cros-Aarteil S."/>
            <person name="Calhoun S."/>
            <person name="Haridas S."/>
            <person name="Kuo A."/>
            <person name="Mondo S."/>
            <person name="Pangilinan J."/>
            <person name="Riley R."/>
            <person name="Labutti K."/>
            <person name="Andreopoulos B."/>
            <person name="Lipzen A."/>
            <person name="Chen C."/>
            <person name="Yanf M."/>
            <person name="Daum C."/>
            <person name="Ng V."/>
            <person name="Clum A."/>
            <person name="Steindorff A."/>
            <person name="Ohm R."/>
            <person name="Martin F."/>
            <person name="Silar P."/>
            <person name="Natvig D."/>
            <person name="Lalanne C."/>
            <person name="Gautier V."/>
            <person name="Ament-Velasquez S.L."/>
            <person name="Kruys A."/>
            <person name="Hutchinson M.I."/>
            <person name="Powell A.J."/>
            <person name="Barry K."/>
            <person name="Miller A.N."/>
            <person name="Grigoriev I.V."/>
            <person name="Debuchy R."/>
            <person name="Gladieux P."/>
            <person name="Thoren M.H."/>
            <person name="Johannesson H."/>
        </authorList>
    </citation>
    <scope>NUCLEOTIDE SEQUENCE</scope>
    <source>
        <strain evidence="3">CBS 606.72</strain>
    </source>
</reference>
<organism evidence="3 4">
    <name type="scientific">Immersiella caudata</name>
    <dbReference type="NCBI Taxonomy" id="314043"/>
    <lineage>
        <taxon>Eukaryota</taxon>
        <taxon>Fungi</taxon>
        <taxon>Dikarya</taxon>
        <taxon>Ascomycota</taxon>
        <taxon>Pezizomycotina</taxon>
        <taxon>Sordariomycetes</taxon>
        <taxon>Sordariomycetidae</taxon>
        <taxon>Sordariales</taxon>
        <taxon>Lasiosphaeriaceae</taxon>
        <taxon>Immersiella</taxon>
    </lineage>
</organism>
<dbReference type="AlphaFoldDB" id="A0AA39X5N2"/>
<dbReference type="PANTHER" id="PTHR12783:SF5">
    <property type="entry name" value="RALA-BINDING PROTEIN 1"/>
    <property type="match status" value="1"/>
</dbReference>
<dbReference type="PROSITE" id="PS50238">
    <property type="entry name" value="RHOGAP"/>
    <property type="match status" value="1"/>
</dbReference>
<evidence type="ECO:0000259" key="2">
    <source>
        <dbReference type="PROSITE" id="PS50238"/>
    </source>
</evidence>
<dbReference type="InterPro" id="IPR039767">
    <property type="entry name" value="RALBP1"/>
</dbReference>
<proteinExistence type="predicted"/>
<accession>A0AA39X5N2</accession>
<evidence type="ECO:0000313" key="3">
    <source>
        <dbReference type="EMBL" id="KAK0627387.1"/>
    </source>
</evidence>
<feature type="region of interest" description="Disordered" evidence="1">
    <location>
        <begin position="120"/>
        <end position="153"/>
    </location>
</feature>
<feature type="compositionally biased region" description="Polar residues" evidence="1">
    <location>
        <begin position="227"/>
        <end position="237"/>
    </location>
</feature>
<dbReference type="InterPro" id="IPR000198">
    <property type="entry name" value="RhoGAP_dom"/>
</dbReference>
<feature type="compositionally biased region" description="Basic and acidic residues" evidence="1">
    <location>
        <begin position="127"/>
        <end position="147"/>
    </location>
</feature>
<evidence type="ECO:0000256" key="1">
    <source>
        <dbReference type="SAM" id="MobiDB-lite"/>
    </source>
</evidence>
<dbReference type="EMBL" id="JAULSU010000002">
    <property type="protein sequence ID" value="KAK0627387.1"/>
    <property type="molecule type" value="Genomic_DNA"/>
</dbReference>
<gene>
    <name evidence="3" type="ORF">B0T14DRAFT_135395</name>
</gene>
<dbReference type="SMART" id="SM00324">
    <property type="entry name" value="RhoGAP"/>
    <property type="match status" value="1"/>
</dbReference>
<sequence>MANPHGDVAMSMVKPGVGGGGIASLRGRQDVAGRCEPSILTSDNSLSLGEAQLGLERSYMCALLDFADNKHDSGTFAFVDDIDADSGVSDAEDDLGGLESGVAVKSSGFSSRISRIPYNWEPGETGGSKREPERDRWDGDIKTRSDEPGLDTADTASFDVFQSISLDPQESLELVRLPGVDSVSERKRKLSSVSVGLGTVREHSAMSFPAVEPGVGVGVIDIESSRDGTSPSGSQLQHYPPPSFTTSGRPSTSTTQSSSSMSVKSSDDRPAAKKPPSPRRSADLFRRLRGRTGLPEDFIERRSLTPHGLLSPGPQHHDPDFTKEHKKSGSMSRILEATGTPVFGVDLNDSIRLAPMKIRISHRGSSTSYRTFPLSVYKCCEFIRCSGMNLFLPRKHPLTTLTAVDPNLFSSPGDAFNVSHLLTLFNTAPYGEDFSFTDPSPISNHQYTIHDAGRIILLYLQDLPKPLVSSSVVKSWIMLARQEGAIQPMCSRPLETGLDFWAEALNRLPTANRNLTKHLLTLFAETVTKGDSKGRPHILDADARNLAAAVARAMFHTDETGSGKKSSRNVHATLALAFLIKKRGEYDISMERGQAGETKEEVGFLPSTREILEWRGQ</sequence>
<feature type="compositionally biased region" description="Low complexity" evidence="1">
    <location>
        <begin position="244"/>
        <end position="264"/>
    </location>
</feature>